<organism evidence="1 2">
    <name type="scientific">Nesidiocoris tenuis</name>
    <dbReference type="NCBI Taxonomy" id="355587"/>
    <lineage>
        <taxon>Eukaryota</taxon>
        <taxon>Metazoa</taxon>
        <taxon>Ecdysozoa</taxon>
        <taxon>Arthropoda</taxon>
        <taxon>Hexapoda</taxon>
        <taxon>Insecta</taxon>
        <taxon>Pterygota</taxon>
        <taxon>Neoptera</taxon>
        <taxon>Paraneoptera</taxon>
        <taxon>Hemiptera</taxon>
        <taxon>Heteroptera</taxon>
        <taxon>Panheteroptera</taxon>
        <taxon>Cimicomorpha</taxon>
        <taxon>Miridae</taxon>
        <taxon>Dicyphina</taxon>
        <taxon>Nesidiocoris</taxon>
    </lineage>
</organism>
<name>A0A6H5GRI8_9HEMI</name>
<accession>A0A6H5GRI8</accession>
<evidence type="ECO:0000313" key="2">
    <source>
        <dbReference type="Proteomes" id="UP000479000"/>
    </source>
</evidence>
<dbReference type="Proteomes" id="UP000479000">
    <property type="component" value="Unassembled WGS sequence"/>
</dbReference>
<gene>
    <name evidence="1" type="ORF">NTEN_LOCUS11500</name>
</gene>
<dbReference type="EMBL" id="CADCXU010017105">
    <property type="protein sequence ID" value="CAB0006023.1"/>
    <property type="molecule type" value="Genomic_DNA"/>
</dbReference>
<dbReference type="AlphaFoldDB" id="A0A6H5GRI8"/>
<protein>
    <submittedName>
        <fullName evidence="1">Uncharacterized protein</fullName>
    </submittedName>
</protein>
<keyword evidence="2" id="KW-1185">Reference proteome</keyword>
<reference evidence="1 2" key="1">
    <citation type="submission" date="2020-02" db="EMBL/GenBank/DDBJ databases">
        <authorList>
            <person name="Ferguson B K."/>
        </authorList>
    </citation>
    <scope>NUCLEOTIDE SEQUENCE [LARGE SCALE GENOMIC DNA]</scope>
</reference>
<proteinExistence type="predicted"/>
<evidence type="ECO:0000313" key="1">
    <source>
        <dbReference type="EMBL" id="CAB0006023.1"/>
    </source>
</evidence>
<sequence>MSRAVLINTHEHRLQTRSVGLFQDRECRHGVGRFARRRHLQTLHNLALRMSKAPANADTHAPGTNPLCTLSWNVTIQLIILRNVSTTTTRIG</sequence>